<proteinExistence type="predicted"/>
<dbReference type="InterPro" id="IPR031410">
    <property type="entry name" value="SAXO4"/>
</dbReference>
<evidence type="ECO:0000313" key="2">
    <source>
        <dbReference type="EMBL" id="ORY51363.1"/>
    </source>
</evidence>
<name>A0A1Y2CWF5_9FUNG</name>
<dbReference type="Proteomes" id="UP000193642">
    <property type="component" value="Unassembled WGS sequence"/>
</dbReference>
<gene>
    <name evidence="2" type="ORF">BCR33DRAFT_712441</name>
</gene>
<evidence type="ECO:0000313" key="3">
    <source>
        <dbReference type="Proteomes" id="UP000193642"/>
    </source>
</evidence>
<dbReference type="EMBL" id="MCGO01000005">
    <property type="protein sequence ID" value="ORY51363.1"/>
    <property type="molecule type" value="Genomic_DNA"/>
</dbReference>
<organism evidence="2 3">
    <name type="scientific">Rhizoclosmatium globosum</name>
    <dbReference type="NCBI Taxonomy" id="329046"/>
    <lineage>
        <taxon>Eukaryota</taxon>
        <taxon>Fungi</taxon>
        <taxon>Fungi incertae sedis</taxon>
        <taxon>Chytridiomycota</taxon>
        <taxon>Chytridiomycota incertae sedis</taxon>
        <taxon>Chytridiomycetes</taxon>
        <taxon>Chytridiales</taxon>
        <taxon>Chytriomycetaceae</taxon>
        <taxon>Rhizoclosmatium</taxon>
    </lineage>
</organism>
<comment type="caution">
    <text evidence="2">The sequence shown here is derived from an EMBL/GenBank/DDBJ whole genome shotgun (WGS) entry which is preliminary data.</text>
</comment>
<accession>A0A1Y2CWF5</accession>
<sequence length="409" mass="46161">MPSWKQHTPPPLLPTAPNTINNPPEPLTHCERDSHDTRAANYVTVSKGPPQDPQYSNSLLRNPINGIHHKDLKNTKLKPRTGYSKNLAANVKYDKNVDESADFHTTQKLSRKSKAGITPMVPSGFCRLPLFNVTQDGSSKFNKDKQTLMKACFTDGKLKFKETQVNKQFILPSATAYISDAGEISSLGNPEVVSEAERFAYIIPRPWECPRPDMIRPDGFTRSTRPKDPLQTDYEGMPEIDTRLLQPKIMEKIKHTDLAEWVHRKDLKAIDSFAKNVHPPMDLSASLKAAKEAPSIIGWKEATGGVQNNDQFIFHPEPNPDERFLTETSKRFLTPPLKSPTDPKCNILFKSGFSDGNRYRYVNKAPSDAQTYSELHPTIARYTWLNERGLHTAVPNKTHLGYKLNISSF</sequence>
<evidence type="ECO:0000256" key="1">
    <source>
        <dbReference type="SAM" id="MobiDB-lite"/>
    </source>
</evidence>
<dbReference type="AlphaFoldDB" id="A0A1Y2CWF5"/>
<reference evidence="2 3" key="1">
    <citation type="submission" date="2016-07" db="EMBL/GenBank/DDBJ databases">
        <title>Pervasive Adenine N6-methylation of Active Genes in Fungi.</title>
        <authorList>
            <consortium name="DOE Joint Genome Institute"/>
            <person name="Mondo S.J."/>
            <person name="Dannebaum R.O."/>
            <person name="Kuo R.C."/>
            <person name="Labutti K."/>
            <person name="Haridas S."/>
            <person name="Kuo A."/>
            <person name="Salamov A."/>
            <person name="Ahrendt S.R."/>
            <person name="Lipzen A."/>
            <person name="Sullivan W."/>
            <person name="Andreopoulos W.B."/>
            <person name="Clum A."/>
            <person name="Lindquist E."/>
            <person name="Daum C."/>
            <person name="Ramamoorthy G.K."/>
            <person name="Gryganskyi A."/>
            <person name="Culley D."/>
            <person name="Magnuson J.K."/>
            <person name="James T.Y."/>
            <person name="O'Malley M.A."/>
            <person name="Stajich J.E."/>
            <person name="Spatafora J.W."/>
            <person name="Visel A."/>
            <person name="Grigoriev I.V."/>
        </authorList>
    </citation>
    <scope>NUCLEOTIDE SEQUENCE [LARGE SCALE GENOMIC DNA]</scope>
    <source>
        <strain evidence="2 3">JEL800</strain>
    </source>
</reference>
<protein>
    <submittedName>
        <fullName evidence="2">Uncharacterized protein</fullName>
    </submittedName>
</protein>
<dbReference type="OrthoDB" id="2135406at2759"/>
<dbReference type="Pfam" id="PF15691">
    <property type="entry name" value="PPP1R32"/>
    <property type="match status" value="1"/>
</dbReference>
<feature type="region of interest" description="Disordered" evidence="1">
    <location>
        <begin position="1"/>
        <end position="36"/>
    </location>
</feature>
<keyword evidence="3" id="KW-1185">Reference proteome</keyword>
<feature type="region of interest" description="Disordered" evidence="1">
    <location>
        <begin position="216"/>
        <end position="235"/>
    </location>
</feature>